<dbReference type="Pfam" id="PF00248">
    <property type="entry name" value="Aldo_ket_red"/>
    <property type="match status" value="1"/>
</dbReference>
<dbReference type="Proteomes" id="UP000641646">
    <property type="component" value="Unassembled WGS sequence"/>
</dbReference>
<dbReference type="PANTHER" id="PTHR43364">
    <property type="entry name" value="NADH-SPECIFIC METHYLGLYOXAL REDUCTASE-RELATED"/>
    <property type="match status" value="1"/>
</dbReference>
<dbReference type="InterPro" id="IPR023210">
    <property type="entry name" value="NADP_OxRdtase_dom"/>
</dbReference>
<reference evidence="3" key="2">
    <citation type="submission" date="2020-08" db="EMBL/GenBank/DDBJ databases">
        <authorList>
            <person name="Chen M."/>
            <person name="Teng W."/>
            <person name="Zhao L."/>
            <person name="Hu C."/>
            <person name="Zhou Y."/>
            <person name="Han B."/>
            <person name="Song L."/>
            <person name="Shu W."/>
        </authorList>
    </citation>
    <scope>NUCLEOTIDE SEQUENCE</scope>
    <source>
        <strain evidence="3">FACHB-1375</strain>
    </source>
</reference>
<evidence type="ECO:0000313" key="3">
    <source>
        <dbReference type="EMBL" id="MBD2186121.1"/>
    </source>
</evidence>
<organism evidence="3 4">
    <name type="scientific">Aerosakkonema funiforme FACHB-1375</name>
    <dbReference type="NCBI Taxonomy" id="2949571"/>
    <lineage>
        <taxon>Bacteria</taxon>
        <taxon>Bacillati</taxon>
        <taxon>Cyanobacteriota</taxon>
        <taxon>Cyanophyceae</taxon>
        <taxon>Oscillatoriophycideae</taxon>
        <taxon>Aerosakkonematales</taxon>
        <taxon>Aerosakkonemataceae</taxon>
        <taxon>Aerosakkonema</taxon>
    </lineage>
</organism>
<gene>
    <name evidence="3" type="ORF">H6G03_34535</name>
</gene>
<comment type="caution">
    <text evidence="3">The sequence shown here is derived from an EMBL/GenBank/DDBJ whole genome shotgun (WGS) entry which is preliminary data.</text>
</comment>
<dbReference type="PRINTS" id="PR00069">
    <property type="entry name" value="ALDKETRDTASE"/>
</dbReference>
<accession>A0A926VLQ3</accession>
<dbReference type="SUPFAM" id="SSF51430">
    <property type="entry name" value="NAD(P)-linked oxidoreductase"/>
    <property type="match status" value="1"/>
</dbReference>
<dbReference type="InterPro" id="IPR020471">
    <property type="entry name" value="AKR"/>
</dbReference>
<dbReference type="InterPro" id="IPR050523">
    <property type="entry name" value="AKR_Detox_Biosynth"/>
</dbReference>
<evidence type="ECO:0000313" key="4">
    <source>
        <dbReference type="Proteomes" id="UP000641646"/>
    </source>
</evidence>
<protein>
    <submittedName>
        <fullName evidence="3">Aldo/keto reductase</fullName>
    </submittedName>
</protein>
<dbReference type="GO" id="GO:0005829">
    <property type="term" value="C:cytosol"/>
    <property type="evidence" value="ECO:0007669"/>
    <property type="project" value="TreeGrafter"/>
</dbReference>
<keyword evidence="1" id="KW-0560">Oxidoreductase</keyword>
<sequence>MSSQKLTSLTDYRLLGKSGLRVSPLCLGTMTFGTEAGWGADKEESRKVFDLYVEEGGNFIDTADAYTGGTSEAYLGEFMSFRRDRLVIATKYTCNTHQGDPNAGGNHRKNMIQSVEASLKRLQTDYIDLYWLHMWEFRTPVEEVMRAFDDLVRAGKILYIGISDTPAWKVSQANTLAELRGWTPFIALQIEYSLIERTVERDLTPMAQEMNIGVVPWSPLGGGVLTGKYNRKVEEEANFNQETALRKDFNEKFGKLTDKNISIAESVQKIAKEIGRSPAQVALNWLLQKPGVVSPIIGARTLRHLVDNLQCLDFVLSPEHLLRLDEVSKIELGFPHDFLASNMVKNVVSGGTNITK</sequence>
<reference evidence="3" key="1">
    <citation type="journal article" date="2015" name="ISME J.">
        <title>Draft Genome Sequence of Streptomyces incarnatus NRRL8089, which Produces the Nucleoside Antibiotic Sinefungin.</title>
        <authorList>
            <person name="Oshima K."/>
            <person name="Hattori M."/>
            <person name="Shimizu H."/>
            <person name="Fukuda K."/>
            <person name="Nemoto M."/>
            <person name="Inagaki K."/>
            <person name="Tamura T."/>
        </authorList>
    </citation>
    <scope>NUCLEOTIDE SEQUENCE</scope>
    <source>
        <strain evidence="3">FACHB-1375</strain>
    </source>
</reference>
<dbReference type="GO" id="GO:0016491">
    <property type="term" value="F:oxidoreductase activity"/>
    <property type="evidence" value="ECO:0007669"/>
    <property type="project" value="UniProtKB-KW"/>
</dbReference>
<dbReference type="Gene3D" id="3.20.20.100">
    <property type="entry name" value="NADP-dependent oxidoreductase domain"/>
    <property type="match status" value="1"/>
</dbReference>
<dbReference type="EMBL" id="JACJPW010000167">
    <property type="protein sequence ID" value="MBD2186121.1"/>
    <property type="molecule type" value="Genomic_DNA"/>
</dbReference>
<evidence type="ECO:0000259" key="2">
    <source>
        <dbReference type="Pfam" id="PF00248"/>
    </source>
</evidence>
<dbReference type="FunFam" id="3.20.20.100:FF:000004">
    <property type="entry name" value="Oxidoreductase, aldo/keto reductase"/>
    <property type="match status" value="1"/>
</dbReference>
<dbReference type="CDD" id="cd19080">
    <property type="entry name" value="AKR_AKR9A_9B"/>
    <property type="match status" value="1"/>
</dbReference>
<keyword evidence="4" id="KW-1185">Reference proteome</keyword>
<evidence type="ECO:0000256" key="1">
    <source>
        <dbReference type="ARBA" id="ARBA00023002"/>
    </source>
</evidence>
<name>A0A926VLQ3_9CYAN</name>
<feature type="domain" description="NADP-dependent oxidoreductase" evidence="2">
    <location>
        <begin position="24"/>
        <end position="328"/>
    </location>
</feature>
<dbReference type="AlphaFoldDB" id="A0A926VLQ3"/>
<dbReference type="InterPro" id="IPR036812">
    <property type="entry name" value="NAD(P)_OxRdtase_dom_sf"/>
</dbReference>
<dbReference type="PANTHER" id="PTHR43364:SF4">
    <property type="entry name" value="NAD(P)-LINKED OXIDOREDUCTASE SUPERFAMILY PROTEIN"/>
    <property type="match status" value="1"/>
</dbReference>
<dbReference type="RefSeq" id="WP_190475124.1">
    <property type="nucleotide sequence ID" value="NZ_JACJPW010000167.1"/>
</dbReference>
<proteinExistence type="predicted"/>